<name>A0A6P8XCJ9_DROAB</name>
<reference evidence="2" key="1">
    <citation type="submission" date="2025-08" db="UniProtKB">
        <authorList>
            <consortium name="RefSeq"/>
        </authorList>
    </citation>
    <scope>IDENTIFICATION</scope>
    <source>
        <strain evidence="2">15112-1751.03</strain>
        <tissue evidence="2">Whole Adult</tissue>
    </source>
</reference>
<dbReference type="RefSeq" id="XP_034110374.1">
    <property type="nucleotide sequence ID" value="XM_034254483.2"/>
</dbReference>
<evidence type="ECO:0000313" key="2">
    <source>
        <dbReference type="RefSeq" id="XP_034110374.1"/>
    </source>
</evidence>
<evidence type="ECO:0000313" key="1">
    <source>
        <dbReference type="Proteomes" id="UP000515160"/>
    </source>
</evidence>
<proteinExistence type="predicted"/>
<dbReference type="GeneID" id="117571978"/>
<dbReference type="OrthoDB" id="7860738at2759"/>
<protein>
    <submittedName>
        <fullName evidence="2">Uncharacterized protein LOC117571978 isoform X2</fullName>
    </submittedName>
</protein>
<gene>
    <name evidence="2" type="primary">LOC117571978</name>
</gene>
<sequence>MSGPSNSCRLWHRILKKNQPQTCAKSCFEPTGQPCADGNNRTVGHVRNFLEPESPVRRLIDIKKECSPDYRKPEKTCNLNALASNRHPHNLCSSKCRPLSTSLHLKETKTSAKARL</sequence>
<organism evidence="1 2">
    <name type="scientific">Drosophila albomicans</name>
    <name type="common">Fruit fly</name>
    <dbReference type="NCBI Taxonomy" id="7291"/>
    <lineage>
        <taxon>Eukaryota</taxon>
        <taxon>Metazoa</taxon>
        <taxon>Ecdysozoa</taxon>
        <taxon>Arthropoda</taxon>
        <taxon>Hexapoda</taxon>
        <taxon>Insecta</taxon>
        <taxon>Pterygota</taxon>
        <taxon>Neoptera</taxon>
        <taxon>Endopterygota</taxon>
        <taxon>Diptera</taxon>
        <taxon>Brachycera</taxon>
        <taxon>Muscomorpha</taxon>
        <taxon>Ephydroidea</taxon>
        <taxon>Drosophilidae</taxon>
        <taxon>Drosophila</taxon>
    </lineage>
</organism>
<dbReference type="AlphaFoldDB" id="A0A6P8XCJ9"/>
<accession>A0A6P8XCJ9</accession>
<keyword evidence="1" id="KW-1185">Reference proteome</keyword>
<dbReference type="Proteomes" id="UP000515160">
    <property type="component" value="Chromosome 3"/>
</dbReference>